<evidence type="ECO:0000313" key="3">
    <source>
        <dbReference type="Proteomes" id="UP000184038"/>
    </source>
</evidence>
<reference evidence="2 3" key="1">
    <citation type="submission" date="2016-11" db="EMBL/GenBank/DDBJ databases">
        <authorList>
            <person name="Jaros S."/>
            <person name="Januszkiewicz K."/>
            <person name="Wedrychowicz H."/>
        </authorList>
    </citation>
    <scope>NUCLEOTIDE SEQUENCE [LARGE SCALE GENOMIC DNA]</scope>
    <source>
        <strain evidence="2 3">DSM 15930</strain>
    </source>
</reference>
<feature type="transmembrane region" description="Helical" evidence="1">
    <location>
        <begin position="84"/>
        <end position="105"/>
    </location>
</feature>
<gene>
    <name evidence="2" type="ORF">SAMN02746066_02832</name>
</gene>
<dbReference type="STRING" id="1120996.SAMN02746066_02832"/>
<evidence type="ECO:0000256" key="1">
    <source>
        <dbReference type="SAM" id="Phobius"/>
    </source>
</evidence>
<feature type="transmembrane region" description="Helical" evidence="1">
    <location>
        <begin position="236"/>
        <end position="255"/>
    </location>
</feature>
<keyword evidence="1" id="KW-1133">Transmembrane helix</keyword>
<feature type="transmembrane region" description="Helical" evidence="1">
    <location>
        <begin position="450"/>
        <end position="474"/>
    </location>
</feature>
<dbReference type="AlphaFoldDB" id="A0A1M7KN08"/>
<protein>
    <submittedName>
        <fullName evidence="2">Cell division protein FtsW, lipid II flippase</fullName>
    </submittedName>
</protein>
<keyword evidence="2" id="KW-0131">Cell cycle</keyword>
<feature type="transmembrane region" description="Helical" evidence="1">
    <location>
        <begin position="419"/>
        <end position="438"/>
    </location>
</feature>
<feature type="transmembrane region" description="Helical" evidence="1">
    <location>
        <begin position="267"/>
        <end position="285"/>
    </location>
</feature>
<feature type="transmembrane region" description="Helical" evidence="1">
    <location>
        <begin position="182"/>
        <end position="205"/>
    </location>
</feature>
<keyword evidence="2" id="KW-0132">Cell division</keyword>
<feature type="transmembrane region" description="Helical" evidence="1">
    <location>
        <begin position="379"/>
        <end position="407"/>
    </location>
</feature>
<accession>A0A1M7KN08</accession>
<keyword evidence="1" id="KW-0472">Membrane</keyword>
<dbReference type="InterPro" id="IPR047928">
    <property type="entry name" value="Perm_prefix_1"/>
</dbReference>
<dbReference type="RefSeq" id="WP_073288805.1">
    <property type="nucleotide sequence ID" value="NZ_FRCP01000014.1"/>
</dbReference>
<proteinExistence type="predicted"/>
<name>A0A1M7KN08_9FIRM</name>
<keyword evidence="1" id="KW-0812">Transmembrane</keyword>
<keyword evidence="3" id="KW-1185">Reference proteome</keyword>
<dbReference type="NCBIfam" id="NF038403">
    <property type="entry name" value="perm_prefix_1"/>
    <property type="match status" value="1"/>
</dbReference>
<evidence type="ECO:0000313" key="2">
    <source>
        <dbReference type="EMBL" id="SHM66785.1"/>
    </source>
</evidence>
<dbReference type="OrthoDB" id="9802195at2"/>
<organism evidence="2 3">
    <name type="scientific">Anaerosporobacter mobilis DSM 15930</name>
    <dbReference type="NCBI Taxonomy" id="1120996"/>
    <lineage>
        <taxon>Bacteria</taxon>
        <taxon>Bacillati</taxon>
        <taxon>Bacillota</taxon>
        <taxon>Clostridia</taxon>
        <taxon>Lachnospirales</taxon>
        <taxon>Lachnospiraceae</taxon>
        <taxon>Anaerosporobacter</taxon>
    </lineage>
</organism>
<feature type="transmembrane region" description="Helical" evidence="1">
    <location>
        <begin position="212"/>
        <end position="230"/>
    </location>
</feature>
<sequence length="491" mass="56314">MAREIEEYEEVKSFIQDVTEQIQYRPIRREIKEELLSHIEDRVDEYENAGDSRDNAIKNTVLQMGEPINIGMSLNSVRRTRENWWGIGFGIIAIMLAVLGCMREWSEKGFVYGLFRTFYLPLGLVLFVFFYLKGYEILVKKTKVILYILCGIIALEAIIFLLRKLSIVTQYNVFSRRIYPILFSPSVVGSILLVIVPLIVIVIYGIRLRGKLAIWLAYITMELFLILSGLHLGFRIVTNELIAIFTLIIVLGIMIGKDILKGKMKQLWIWYCIGAVSLLGSYGVINNTLPYASVSYNVERFMNPDSVEHDEFDYAYDSITIRDLLSKAKPFGSVTVSQEDLNAIQSKAEDGVAIRYPVTKKDNFIKDTLPQYYNKNYRIAYWIIKYGWIIGGALIAVVAAFFISLTVMSARIKNQLAKMLSISCSICLLLQFIFYLLSNLGYLYGNSVNLPLISDGLCSIIVNTILFACILGAYRYDHVWNHWDYRWKITS</sequence>
<dbReference type="EMBL" id="FRCP01000014">
    <property type="protein sequence ID" value="SHM66785.1"/>
    <property type="molecule type" value="Genomic_DNA"/>
</dbReference>
<feature type="transmembrane region" description="Helical" evidence="1">
    <location>
        <begin position="111"/>
        <end position="132"/>
    </location>
</feature>
<dbReference type="Proteomes" id="UP000184038">
    <property type="component" value="Unassembled WGS sequence"/>
</dbReference>
<dbReference type="GO" id="GO:0051301">
    <property type="term" value="P:cell division"/>
    <property type="evidence" value="ECO:0007669"/>
    <property type="project" value="UniProtKB-KW"/>
</dbReference>
<feature type="transmembrane region" description="Helical" evidence="1">
    <location>
        <begin position="144"/>
        <end position="162"/>
    </location>
</feature>